<sequence>MNIENPQGCLEKDSLAKLPCNLSRGDPTSGLFSHFAYKAFINIQIFMSCKMEGVTENCKPTGYHRWTRWESINHRSSYEAQGNWRSCRDPQFMWEYLSKGQLLIMHPTNLSYLEEWQEEKNCIYKKSCLQFAILVTLGTANMEEGALVR</sequence>
<accession>A0ABU7DTY4</accession>
<evidence type="ECO:0000313" key="2">
    <source>
        <dbReference type="Proteomes" id="UP001352852"/>
    </source>
</evidence>
<dbReference type="EMBL" id="JAHUTJ010035583">
    <property type="protein sequence ID" value="MED6278526.1"/>
    <property type="molecule type" value="Genomic_DNA"/>
</dbReference>
<dbReference type="Proteomes" id="UP001352852">
    <property type="component" value="Unassembled WGS sequence"/>
</dbReference>
<organism evidence="1 2">
    <name type="scientific">Characodon lateralis</name>
    <dbReference type="NCBI Taxonomy" id="208331"/>
    <lineage>
        <taxon>Eukaryota</taxon>
        <taxon>Metazoa</taxon>
        <taxon>Chordata</taxon>
        <taxon>Craniata</taxon>
        <taxon>Vertebrata</taxon>
        <taxon>Euteleostomi</taxon>
        <taxon>Actinopterygii</taxon>
        <taxon>Neopterygii</taxon>
        <taxon>Teleostei</taxon>
        <taxon>Neoteleostei</taxon>
        <taxon>Acanthomorphata</taxon>
        <taxon>Ovalentaria</taxon>
        <taxon>Atherinomorphae</taxon>
        <taxon>Cyprinodontiformes</taxon>
        <taxon>Goodeidae</taxon>
        <taxon>Characodon</taxon>
    </lineage>
</organism>
<gene>
    <name evidence="1" type="ORF">CHARACLAT_024846</name>
</gene>
<reference evidence="1 2" key="1">
    <citation type="submission" date="2021-06" db="EMBL/GenBank/DDBJ databases">
        <authorList>
            <person name="Palmer J.M."/>
        </authorList>
    </citation>
    <scope>NUCLEOTIDE SEQUENCE [LARGE SCALE GENOMIC DNA]</scope>
    <source>
        <strain evidence="1 2">CL_MEX2019</strain>
        <tissue evidence="1">Muscle</tissue>
    </source>
</reference>
<evidence type="ECO:0000313" key="1">
    <source>
        <dbReference type="EMBL" id="MED6278526.1"/>
    </source>
</evidence>
<keyword evidence="2" id="KW-1185">Reference proteome</keyword>
<name>A0ABU7DTY4_9TELE</name>
<comment type="caution">
    <text evidence="1">The sequence shown here is derived from an EMBL/GenBank/DDBJ whole genome shotgun (WGS) entry which is preliminary data.</text>
</comment>
<proteinExistence type="predicted"/>
<protein>
    <submittedName>
        <fullName evidence="1">Uncharacterized protein</fullName>
    </submittedName>
</protein>